<dbReference type="EMBL" id="CAJOBB010000937">
    <property type="protein sequence ID" value="CAF3780021.1"/>
    <property type="molecule type" value="Genomic_DNA"/>
</dbReference>
<feature type="region of interest" description="Disordered" evidence="1">
    <location>
        <begin position="192"/>
        <end position="245"/>
    </location>
</feature>
<feature type="compositionally biased region" description="Basic and acidic residues" evidence="1">
    <location>
        <begin position="149"/>
        <end position="165"/>
    </location>
</feature>
<evidence type="ECO:0000313" key="4">
    <source>
        <dbReference type="Proteomes" id="UP000663860"/>
    </source>
</evidence>
<gene>
    <name evidence="2" type="ORF">IZO911_LOCUS35594</name>
    <name evidence="3" type="ORF">KXQ929_LOCUS15869</name>
</gene>
<feature type="compositionally biased region" description="Polar residues" evidence="1">
    <location>
        <begin position="383"/>
        <end position="395"/>
    </location>
</feature>
<evidence type="ECO:0000256" key="1">
    <source>
        <dbReference type="SAM" id="MobiDB-lite"/>
    </source>
</evidence>
<protein>
    <submittedName>
        <fullName evidence="2">Uncharacterized protein</fullName>
    </submittedName>
</protein>
<name>A0A815FN20_9BILA</name>
<reference evidence="2" key="1">
    <citation type="submission" date="2021-02" db="EMBL/GenBank/DDBJ databases">
        <authorList>
            <person name="Nowell W R."/>
        </authorList>
    </citation>
    <scope>NUCLEOTIDE SEQUENCE</scope>
</reference>
<proteinExistence type="predicted"/>
<organism evidence="2 4">
    <name type="scientific">Adineta steineri</name>
    <dbReference type="NCBI Taxonomy" id="433720"/>
    <lineage>
        <taxon>Eukaryota</taxon>
        <taxon>Metazoa</taxon>
        <taxon>Spiralia</taxon>
        <taxon>Gnathifera</taxon>
        <taxon>Rotifera</taxon>
        <taxon>Eurotatoria</taxon>
        <taxon>Bdelloidea</taxon>
        <taxon>Adinetida</taxon>
        <taxon>Adinetidae</taxon>
        <taxon>Adineta</taxon>
    </lineage>
</organism>
<evidence type="ECO:0000313" key="3">
    <source>
        <dbReference type="EMBL" id="CAF3780021.1"/>
    </source>
</evidence>
<dbReference type="Proteomes" id="UP000663868">
    <property type="component" value="Unassembled WGS sequence"/>
</dbReference>
<accession>A0A815FN20</accession>
<feature type="compositionally biased region" description="Basic and acidic residues" evidence="1">
    <location>
        <begin position="108"/>
        <end position="122"/>
    </location>
</feature>
<dbReference type="EMBL" id="CAJNOE010000767">
    <property type="protein sequence ID" value="CAF1329287.1"/>
    <property type="molecule type" value="Genomic_DNA"/>
</dbReference>
<comment type="caution">
    <text evidence="2">The sequence shown here is derived from an EMBL/GenBank/DDBJ whole genome shotgun (WGS) entry which is preliminary data.</text>
</comment>
<feature type="compositionally biased region" description="Basic and acidic residues" evidence="1">
    <location>
        <begin position="350"/>
        <end position="366"/>
    </location>
</feature>
<dbReference type="AlphaFoldDB" id="A0A815FN20"/>
<sequence length="492" mass="58739">MSHGRKTEQVTIIRVNRRGDILSYDTIEQPIEPVKSSSKHYSRPKKVKQPVVYKENSYFSEEDTSDVNVPVRKTYENTIKETKPEQRRLSPLQSDREIVEERIIWQGKARTDSHNENTTDRRKSGRKSIRVAGDPNGYVLVASPDDYNEDHSRSQERGRPLRNEKQNISSTRKRRPISDEVYSDVQNYEYDDRRIQYKPARLPPVQNRTFGLQQKSRSNSRNDDYTRRIRKSRSTSVNNRKSSRYDYIKPKIDDRNEEYVRNIKYEPKPRNTSKLPRWRSEPKMDSFNVSYDTKPTYRQPRKLSGDPNGWRLFTNRNNYDEDDTRHQERRRSLRNEKQNINSTSKRRTKSDRVYNDNQKYEVDDRKKRSKPAKLPPIHHRTFGWQQSNPKNNDSTGRIRKHRPTSVNARKNTQYNSIKPKIDNHNEEFVESLKYQSKPKIVNDLPLWKYESKTKHFNDSYNPELTHRKPKIFREKLDWNARSKIDSGFATNS</sequence>
<feature type="region of interest" description="Disordered" evidence="1">
    <location>
        <begin position="263"/>
        <end position="399"/>
    </location>
</feature>
<dbReference type="Proteomes" id="UP000663860">
    <property type="component" value="Unassembled WGS sequence"/>
</dbReference>
<feature type="compositionally biased region" description="Basic residues" evidence="1">
    <location>
        <begin position="367"/>
        <end position="381"/>
    </location>
</feature>
<feature type="compositionally biased region" description="Polar residues" evidence="1">
    <location>
        <begin position="206"/>
        <end position="219"/>
    </location>
</feature>
<feature type="region of interest" description="Disordered" evidence="1">
    <location>
        <begin position="108"/>
        <end position="180"/>
    </location>
</feature>
<evidence type="ECO:0000313" key="2">
    <source>
        <dbReference type="EMBL" id="CAF1329287.1"/>
    </source>
</evidence>